<dbReference type="EMBL" id="CP119317">
    <property type="protein sequence ID" value="WEK54062.1"/>
    <property type="molecule type" value="Genomic_DNA"/>
</dbReference>
<dbReference type="CDD" id="cd06423">
    <property type="entry name" value="CESA_like"/>
    <property type="match status" value="1"/>
</dbReference>
<evidence type="ECO:0000256" key="3">
    <source>
        <dbReference type="ARBA" id="ARBA00022679"/>
    </source>
</evidence>
<evidence type="ECO:0000259" key="5">
    <source>
        <dbReference type="Pfam" id="PF00535"/>
    </source>
</evidence>
<evidence type="ECO:0000313" key="7">
    <source>
        <dbReference type="Proteomes" id="UP001178662"/>
    </source>
</evidence>
<organism evidence="6 7">
    <name type="scientific">Candidatus Cohnella colombiensis</name>
    <dbReference type="NCBI Taxonomy" id="3121368"/>
    <lineage>
        <taxon>Bacteria</taxon>
        <taxon>Bacillati</taxon>
        <taxon>Bacillota</taxon>
        <taxon>Bacilli</taxon>
        <taxon>Bacillales</taxon>
        <taxon>Paenibacillaceae</taxon>
        <taxon>Cohnella</taxon>
    </lineage>
</organism>
<dbReference type="InterPro" id="IPR029044">
    <property type="entry name" value="Nucleotide-diphossugar_trans"/>
</dbReference>
<evidence type="ECO:0000256" key="4">
    <source>
        <dbReference type="SAM" id="Phobius"/>
    </source>
</evidence>
<dbReference type="Pfam" id="PF00535">
    <property type="entry name" value="Glycos_transf_2"/>
    <property type="match status" value="1"/>
</dbReference>
<dbReference type="Proteomes" id="UP001178662">
    <property type="component" value="Chromosome"/>
</dbReference>
<proteinExistence type="inferred from homology"/>
<protein>
    <submittedName>
        <fullName evidence="6">Glycosyltransferase</fullName>
    </submittedName>
</protein>
<dbReference type="Gene3D" id="3.90.550.10">
    <property type="entry name" value="Spore Coat Polysaccharide Biosynthesis Protein SpsA, Chain A"/>
    <property type="match status" value="1"/>
</dbReference>
<dbReference type="SUPFAM" id="SSF53448">
    <property type="entry name" value="Nucleotide-diphospho-sugar transferases"/>
    <property type="match status" value="1"/>
</dbReference>
<dbReference type="InterPro" id="IPR001173">
    <property type="entry name" value="Glyco_trans_2-like"/>
</dbReference>
<dbReference type="PANTHER" id="PTHR43630:SF1">
    <property type="entry name" value="POLY-BETA-1,6-N-ACETYL-D-GLUCOSAMINE SYNTHASE"/>
    <property type="match status" value="1"/>
</dbReference>
<keyword evidence="4" id="KW-0472">Membrane</keyword>
<evidence type="ECO:0000313" key="6">
    <source>
        <dbReference type="EMBL" id="WEK54062.1"/>
    </source>
</evidence>
<keyword evidence="7" id="KW-1185">Reference proteome</keyword>
<dbReference type="AlphaFoldDB" id="A0AA95EWK5"/>
<sequence length="477" mass="54567">MYLFWKFLLFFSEFCMFYTIAVNVFYNGQLLLSVLDIFGYVKKSKSSDYKRYINSKNMIPISIVVPAYNEEKTIVDNIKSLLALDYYEYEIIIVNDGSKDETLAKIIEEFELVKVNQPVKRSLETNEIVGVYRNPNYERLIVVDKLNGGKADALNAGINVSSYPIFACIDADSIIENEALIKLTMIFVEHPETVAVGGIVRLANGSIIQDGKLIEMNIPKSKVASFQIVEYLRAFLTGRTSLSRLNSIIIISGAFGAFNKQAVIDCGGYKVNTIGEDMDIIVKLHKHMKDKKQKYKIKFLADPICWTQAPESLQDLRVQRRRWQIGLFDSLLTHRKMLLNPKYGTVGMLSLPTFWLFELFGPIVEFLGYIFIPLAYLFGLLEFNSFLIYFVFAFLLGTTLSMGSILLEQLSFRKYQSFGDVMRLVLFALLENLGYRQLTVIFRVEGILRFRKARHAWGSIQRQQFTETEGAISEGKS</sequence>
<reference evidence="6" key="1">
    <citation type="submission" date="2023-03" db="EMBL/GenBank/DDBJ databases">
        <title>Andean soil-derived lignocellulolytic bacterial consortium as a source of novel taxa and putative plastic-active enzymes.</title>
        <authorList>
            <person name="Diaz-Garcia L."/>
            <person name="Chuvochina M."/>
            <person name="Feuerriegel G."/>
            <person name="Bunk B."/>
            <person name="Sproer C."/>
            <person name="Streit W.R."/>
            <person name="Rodriguez L.M."/>
            <person name="Overmann J."/>
            <person name="Jimenez D.J."/>
        </authorList>
    </citation>
    <scope>NUCLEOTIDE SEQUENCE</scope>
    <source>
        <strain evidence="6">MAG 2441</strain>
    </source>
</reference>
<evidence type="ECO:0000256" key="1">
    <source>
        <dbReference type="ARBA" id="ARBA00006739"/>
    </source>
</evidence>
<accession>A0AA95EWK5</accession>
<gene>
    <name evidence="6" type="ORF">P0Y55_16095</name>
</gene>
<keyword evidence="4" id="KW-0812">Transmembrane</keyword>
<feature type="transmembrane region" description="Helical" evidence="4">
    <location>
        <begin position="386"/>
        <end position="407"/>
    </location>
</feature>
<keyword evidence="2" id="KW-0328">Glycosyltransferase</keyword>
<keyword evidence="4" id="KW-1133">Transmembrane helix</keyword>
<dbReference type="PANTHER" id="PTHR43630">
    <property type="entry name" value="POLY-BETA-1,6-N-ACETYL-D-GLUCOSAMINE SYNTHASE"/>
    <property type="match status" value="1"/>
</dbReference>
<evidence type="ECO:0000256" key="2">
    <source>
        <dbReference type="ARBA" id="ARBA00022676"/>
    </source>
</evidence>
<keyword evidence="3" id="KW-0808">Transferase</keyword>
<dbReference type="GO" id="GO:0016757">
    <property type="term" value="F:glycosyltransferase activity"/>
    <property type="evidence" value="ECO:0007669"/>
    <property type="project" value="UniProtKB-KW"/>
</dbReference>
<feature type="domain" description="Glycosyltransferase 2-like" evidence="5">
    <location>
        <begin position="62"/>
        <end position="201"/>
    </location>
</feature>
<name>A0AA95EWK5_9BACL</name>
<comment type="similarity">
    <text evidence="1">Belongs to the glycosyltransferase 2 family.</text>
</comment>
<feature type="transmembrane region" description="Helical" evidence="4">
    <location>
        <begin position="355"/>
        <end position="380"/>
    </location>
</feature>